<accession>D6RI28</accession>
<reference evidence="2 4" key="2">
    <citation type="journal article" date="2011" name="PLoS Biol.">
        <title>Modernizing reference genome assemblies.</title>
        <authorList>
            <person name="Church D.M."/>
            <person name="Schneider V.A."/>
            <person name="Graves T."/>
            <person name="Auger K."/>
            <person name="Cunningham F."/>
            <person name="Bouk N."/>
            <person name="Chen H.C."/>
            <person name="Agarwala R."/>
            <person name="McLaren W.M."/>
            <person name="Ritchie G.R."/>
            <person name="Albracht D."/>
            <person name="Kremitzki M."/>
            <person name="Rock S."/>
            <person name="Kotkiewicz H."/>
            <person name="Kremitzki C."/>
            <person name="Wollam A."/>
            <person name="Trani L."/>
            <person name="Fulton L."/>
            <person name="Fulton R."/>
            <person name="Matthews L."/>
            <person name="Whitehead S."/>
            <person name="Chow W."/>
            <person name="Torrance J."/>
            <person name="Dunn M."/>
            <person name="Harden G."/>
            <person name="Threadgold G."/>
            <person name="Wood J."/>
            <person name="Collins J."/>
            <person name="Heath P."/>
            <person name="Griffiths G."/>
            <person name="Pelan S."/>
            <person name="Grafham D."/>
            <person name="Eichler E.E."/>
            <person name="Weinstock G."/>
            <person name="Mardis E.R."/>
            <person name="Wilson R.K."/>
            <person name="Howe K."/>
            <person name="Flicek P."/>
            <person name="Hubbard T."/>
        </authorList>
    </citation>
    <scope>NUCLEOTIDE SEQUENCE [LARGE SCALE GENOMIC DNA]</scope>
    <source>
        <strain evidence="2 4">C57BL/6J</strain>
    </source>
</reference>
<dbReference type="MGI" id="MGI:1919279">
    <property type="gene designation" value="Cnpy3"/>
</dbReference>
<dbReference type="Ensembl" id="ENSMUST00000129200.2">
    <property type="protein sequence ID" value="ENSMUSP00000120790.2"/>
    <property type="gene ID" value="ENSMUSG00000023973.14"/>
</dbReference>
<feature type="chain" id="PRO_5003087458" evidence="1">
    <location>
        <begin position="27"/>
        <end position="56"/>
    </location>
</feature>
<evidence type="ECO:0000313" key="4">
    <source>
        <dbReference type="Proteomes" id="UP000000589"/>
    </source>
</evidence>
<protein>
    <submittedName>
        <fullName evidence="2">Canopy FGF signaling regulator 3</fullName>
    </submittedName>
</protein>
<evidence type="ECO:0000313" key="2">
    <source>
        <dbReference type="Ensembl" id="ENSMUSP00000120790.2"/>
    </source>
</evidence>
<dbReference type="HOGENOM" id="CLU_3013581_0_0_1"/>
<organism evidence="2 4">
    <name type="scientific">Mus musculus</name>
    <name type="common">Mouse</name>
    <dbReference type="NCBI Taxonomy" id="10090"/>
    <lineage>
        <taxon>Eukaryota</taxon>
        <taxon>Metazoa</taxon>
        <taxon>Chordata</taxon>
        <taxon>Craniata</taxon>
        <taxon>Vertebrata</taxon>
        <taxon>Euteleostomi</taxon>
        <taxon>Mammalia</taxon>
        <taxon>Eutheria</taxon>
        <taxon>Euarchontoglires</taxon>
        <taxon>Glires</taxon>
        <taxon>Rodentia</taxon>
        <taxon>Myomorpha</taxon>
        <taxon>Muroidea</taxon>
        <taxon>Muridae</taxon>
        <taxon>Murinae</taxon>
        <taxon>Mus</taxon>
        <taxon>Mus</taxon>
    </lineage>
</organism>
<reference evidence="2 4" key="1">
    <citation type="journal article" date="2009" name="PLoS Biol.">
        <title>Lineage-specific biology revealed by a finished genome assembly of the mouse.</title>
        <authorList>
            <consortium name="Mouse Genome Sequencing Consortium"/>
            <person name="Church D.M."/>
            <person name="Goodstadt L."/>
            <person name="Hillier L.W."/>
            <person name="Zody M.C."/>
            <person name="Goldstein S."/>
            <person name="She X."/>
            <person name="Bult C.J."/>
            <person name="Agarwala R."/>
            <person name="Cherry J.L."/>
            <person name="DiCuccio M."/>
            <person name="Hlavina W."/>
            <person name="Kapustin Y."/>
            <person name="Meric P."/>
            <person name="Maglott D."/>
            <person name="Birtle Z."/>
            <person name="Marques A.C."/>
            <person name="Graves T."/>
            <person name="Zhou S."/>
            <person name="Teague B."/>
            <person name="Potamousis K."/>
            <person name="Churas C."/>
            <person name="Place M."/>
            <person name="Herschleb J."/>
            <person name="Runnheim R."/>
            <person name="Forrest D."/>
            <person name="Amos-Landgraf J."/>
            <person name="Schwartz D.C."/>
            <person name="Cheng Z."/>
            <person name="Lindblad-Toh K."/>
            <person name="Eichler E.E."/>
            <person name="Ponting C.P."/>
        </authorList>
    </citation>
    <scope>NUCLEOTIDE SEQUENCE [LARGE SCALE GENOMIC DNA]</scope>
    <source>
        <strain evidence="2 4">C57BL/6J</strain>
    </source>
</reference>
<evidence type="ECO:0000256" key="1">
    <source>
        <dbReference type="SAM" id="SignalP"/>
    </source>
</evidence>
<name>D6RI28_MOUSE</name>
<reference evidence="2" key="3">
    <citation type="submission" date="2025-08" db="UniProtKB">
        <authorList>
            <consortium name="Ensembl"/>
        </authorList>
    </citation>
    <scope>IDENTIFICATION</scope>
    <source>
        <strain evidence="2">C57BL/6J</strain>
    </source>
</reference>
<proteinExistence type="predicted"/>
<keyword evidence="1" id="KW-0732">Signal</keyword>
<dbReference type="Antibodypedia" id="16108">
    <property type="antibodies" value="178 antibodies from 30 providers"/>
</dbReference>
<evidence type="ECO:0000313" key="3">
    <source>
        <dbReference type="MGI" id="MGI:1919279"/>
    </source>
</evidence>
<keyword evidence="4" id="KW-1185">Reference proteome</keyword>
<sequence>MESMSELAPRCLLFPLLLLLPLLLLPAPKLGPSPAGAEETDWVRLPSKCEGYVGDL</sequence>
<dbReference type="ExpressionAtlas" id="D6RI28">
    <property type="expression patterns" value="baseline and differential"/>
</dbReference>
<dbReference type="Bgee" id="ENSMUSG00000023973">
    <property type="expression patterns" value="Expressed in humerus cartilage element and 238 other cell types or tissues"/>
</dbReference>
<dbReference type="Proteomes" id="UP000000589">
    <property type="component" value="Chromosome 17"/>
</dbReference>
<dbReference type="AlphaFoldDB" id="D6RI28"/>
<feature type="signal peptide" evidence="1">
    <location>
        <begin position="1"/>
        <end position="26"/>
    </location>
</feature>
<dbReference type="GeneTree" id="ENSGT00390000014072"/>
<reference evidence="2" key="4">
    <citation type="submission" date="2025-09" db="UniProtKB">
        <authorList>
            <consortium name="Ensembl"/>
        </authorList>
    </citation>
    <scope>IDENTIFICATION</scope>
    <source>
        <strain evidence="2">C57BL/6J</strain>
    </source>
</reference>
<dbReference type="AGR" id="MGI:1919279"/>
<dbReference type="VEuPathDB" id="HostDB:ENSMUSG00000023973"/>
<gene>
    <name evidence="2 3" type="primary">Cnpy3</name>
</gene>